<dbReference type="FunFam" id="1.10.510.10:FF:001953">
    <property type="entry name" value="Uncharacterized protein"/>
    <property type="match status" value="1"/>
</dbReference>
<evidence type="ECO:0000256" key="6">
    <source>
        <dbReference type="ARBA" id="ARBA00022840"/>
    </source>
</evidence>
<dbReference type="GO" id="GO:0004674">
    <property type="term" value="F:protein serine/threonine kinase activity"/>
    <property type="evidence" value="ECO:0007669"/>
    <property type="project" value="UniProtKB-KW"/>
</dbReference>
<keyword evidence="2" id="KW-0723">Serine/threonine-protein kinase</keyword>
<comment type="cofactor">
    <cofactor evidence="1">
        <name>Mg(2+)</name>
        <dbReference type="ChEBI" id="CHEBI:18420"/>
    </cofactor>
</comment>
<organism evidence="10 11">
    <name type="scientific">Paramecium primaurelia</name>
    <dbReference type="NCBI Taxonomy" id="5886"/>
    <lineage>
        <taxon>Eukaryota</taxon>
        <taxon>Sar</taxon>
        <taxon>Alveolata</taxon>
        <taxon>Ciliophora</taxon>
        <taxon>Intramacronucleata</taxon>
        <taxon>Oligohymenophorea</taxon>
        <taxon>Peniculida</taxon>
        <taxon>Parameciidae</taxon>
        <taxon>Paramecium</taxon>
    </lineage>
</organism>
<dbReference type="EMBL" id="CAJJDM010000144">
    <property type="protein sequence ID" value="CAD8109246.1"/>
    <property type="molecule type" value="Genomic_DNA"/>
</dbReference>
<comment type="caution">
    <text evidence="10">The sequence shown here is derived from an EMBL/GenBank/DDBJ whole genome shotgun (WGS) entry which is preliminary data.</text>
</comment>
<protein>
    <recommendedName>
        <fullName evidence="12">Calcium-dependent protein kinase</fullName>
    </recommendedName>
</protein>
<dbReference type="Pfam" id="PF13499">
    <property type="entry name" value="EF-hand_7"/>
    <property type="match status" value="1"/>
</dbReference>
<dbReference type="PROSITE" id="PS00018">
    <property type="entry name" value="EF_HAND_1"/>
    <property type="match status" value="2"/>
</dbReference>
<reference evidence="10" key="1">
    <citation type="submission" date="2021-01" db="EMBL/GenBank/DDBJ databases">
        <authorList>
            <consortium name="Genoscope - CEA"/>
            <person name="William W."/>
        </authorList>
    </citation>
    <scope>NUCLEOTIDE SEQUENCE</scope>
</reference>
<dbReference type="Proteomes" id="UP000688137">
    <property type="component" value="Unassembled WGS sequence"/>
</dbReference>
<dbReference type="InterPro" id="IPR002048">
    <property type="entry name" value="EF_hand_dom"/>
</dbReference>
<evidence type="ECO:0000259" key="9">
    <source>
        <dbReference type="PROSITE" id="PS50222"/>
    </source>
</evidence>
<feature type="domain" description="EF-hand" evidence="9">
    <location>
        <begin position="404"/>
        <end position="439"/>
    </location>
</feature>
<dbReference type="PANTHER" id="PTHR24349">
    <property type="entry name" value="SERINE/THREONINE-PROTEIN KINASE"/>
    <property type="match status" value="1"/>
</dbReference>
<dbReference type="GO" id="GO:0005524">
    <property type="term" value="F:ATP binding"/>
    <property type="evidence" value="ECO:0007669"/>
    <property type="project" value="UniProtKB-KW"/>
</dbReference>
<dbReference type="CDD" id="cd00051">
    <property type="entry name" value="EFh"/>
    <property type="match status" value="1"/>
</dbReference>
<keyword evidence="6" id="KW-0067">ATP-binding</keyword>
<feature type="domain" description="Protein kinase" evidence="8">
    <location>
        <begin position="56"/>
        <end position="325"/>
    </location>
</feature>
<keyword evidence="4" id="KW-0547">Nucleotide-binding</keyword>
<dbReference type="InterPro" id="IPR000719">
    <property type="entry name" value="Prot_kinase_dom"/>
</dbReference>
<dbReference type="SMART" id="SM00220">
    <property type="entry name" value="S_TKc"/>
    <property type="match status" value="1"/>
</dbReference>
<dbReference type="Pfam" id="PF00069">
    <property type="entry name" value="Pkinase"/>
    <property type="match status" value="1"/>
</dbReference>
<comment type="similarity">
    <text evidence="7">Belongs to the protein kinase superfamily. Ser/Thr protein kinase family. CDPK subfamily.</text>
</comment>
<keyword evidence="11" id="KW-1185">Reference proteome</keyword>
<keyword evidence="5" id="KW-0418">Kinase</keyword>
<dbReference type="GO" id="GO:0005509">
    <property type="term" value="F:calcium ion binding"/>
    <property type="evidence" value="ECO:0007669"/>
    <property type="project" value="InterPro"/>
</dbReference>
<dbReference type="OMA" id="QHNINAQ"/>
<evidence type="ECO:0000259" key="8">
    <source>
        <dbReference type="PROSITE" id="PS50011"/>
    </source>
</evidence>
<dbReference type="PROSITE" id="PS50222">
    <property type="entry name" value="EF_HAND_2"/>
    <property type="match status" value="2"/>
</dbReference>
<evidence type="ECO:0008006" key="12">
    <source>
        <dbReference type="Google" id="ProtNLM"/>
    </source>
</evidence>
<evidence type="ECO:0000256" key="4">
    <source>
        <dbReference type="ARBA" id="ARBA00022741"/>
    </source>
</evidence>
<sequence length="506" mass="58870">MGACQVKSKLKSEQKQRLEKKKKLLYSKSILNGTVKNYTFESQQTIKTEQTQQKEQVSSILISTQNFNKVYTMLNQYKPIIVGEDKILTIQHNINAQVRHARFIERSPENDSWIETFLKQNLNHPNIIRVYEYFSSEKDFHILIQEQILGISLCEYIKPSEQIKECLAAQLIVQILQAIQYLHQNNIVHGRISQNSFFFAQENNFTKLKLVDYKDIYLRPELNLNSIIFIPPELITFIQEEKFSKEGDIWACGILAYIILNSASPYSKCKTIQSMQNQIMRGTLFFESTSFDKISSSGKNFVKKMLARLLTQRPTISQALNDPWITQNVIPKKINTKDTINRLSQFKQANKLQFHLMIHMINVFFSQTFSQLINTFNEFDVNKDGRVNMEEMMVAYKVLGTGEEAKDEVKQIFEKLDTDGSGDIDFYEFVIAVTDRQALFTIQNLQMTFQTLNISRNGRLTDQELSYALQIPIETIQEYLPKTHISKNGKVTLDLKSFKEFMLELL</sequence>
<dbReference type="InterPro" id="IPR018247">
    <property type="entry name" value="EF_Hand_1_Ca_BS"/>
</dbReference>
<feature type="domain" description="EF-hand" evidence="9">
    <location>
        <begin position="367"/>
        <end position="402"/>
    </location>
</feature>
<accession>A0A8S1Q1G1</accession>
<dbReference type="SMART" id="SM00054">
    <property type="entry name" value="EFh"/>
    <property type="match status" value="2"/>
</dbReference>
<dbReference type="InterPro" id="IPR050205">
    <property type="entry name" value="CDPK_Ser/Thr_kinases"/>
</dbReference>
<dbReference type="AlphaFoldDB" id="A0A8S1Q1G1"/>
<evidence type="ECO:0000256" key="7">
    <source>
        <dbReference type="ARBA" id="ARBA00024334"/>
    </source>
</evidence>
<evidence type="ECO:0000313" key="11">
    <source>
        <dbReference type="Proteomes" id="UP000688137"/>
    </source>
</evidence>
<dbReference type="PROSITE" id="PS50011">
    <property type="entry name" value="PROTEIN_KINASE_DOM"/>
    <property type="match status" value="1"/>
</dbReference>
<gene>
    <name evidence="10" type="ORF">PPRIM_AZ9-3.1.T1400047</name>
</gene>
<name>A0A8S1Q1G1_PARPR</name>
<evidence type="ECO:0000256" key="2">
    <source>
        <dbReference type="ARBA" id="ARBA00022527"/>
    </source>
</evidence>
<proteinExistence type="inferred from homology"/>
<evidence type="ECO:0000256" key="5">
    <source>
        <dbReference type="ARBA" id="ARBA00022777"/>
    </source>
</evidence>
<keyword evidence="3" id="KW-0808">Transferase</keyword>
<evidence type="ECO:0000256" key="1">
    <source>
        <dbReference type="ARBA" id="ARBA00001946"/>
    </source>
</evidence>
<evidence type="ECO:0000313" key="10">
    <source>
        <dbReference type="EMBL" id="CAD8109246.1"/>
    </source>
</evidence>
<evidence type="ECO:0000256" key="3">
    <source>
        <dbReference type="ARBA" id="ARBA00022679"/>
    </source>
</evidence>